<dbReference type="Gene3D" id="2.40.50.140">
    <property type="entry name" value="Nucleic acid-binding proteins"/>
    <property type="match status" value="1"/>
</dbReference>
<evidence type="ECO:0000313" key="1">
    <source>
        <dbReference type="EMBL" id="CAB4139071.1"/>
    </source>
</evidence>
<dbReference type="EMBL" id="LR796352">
    <property type="protein sequence ID" value="CAB4139071.1"/>
    <property type="molecule type" value="Genomic_DNA"/>
</dbReference>
<proteinExistence type="predicted"/>
<accession>A0A6J5LY81</accession>
<name>A0A6J5LY81_9CAUD</name>
<sequence length="184" mass="20687">MATTGKTKVVILDAILHYAKVFEENRDMGNDKVDHSDTDGIYSVDLELTLEQVDQLKALGVPAVALGYQTFKKREEGDTYTYKVKRQHLSKNLKDDSGNRQMMGAPLVFDYNAALKAWDDNSRAGRFDEFIVPWKMSDGLIGNGTRAKVKLSVYKGRATIVTLERIGFTELVQYTGTDSESVYF</sequence>
<gene>
    <name evidence="1" type="ORF">UFOVP346_18</name>
</gene>
<reference evidence="1" key="1">
    <citation type="submission" date="2020-04" db="EMBL/GenBank/DDBJ databases">
        <authorList>
            <person name="Chiriac C."/>
            <person name="Salcher M."/>
            <person name="Ghai R."/>
            <person name="Kavagutti S V."/>
        </authorList>
    </citation>
    <scope>NUCLEOTIDE SEQUENCE</scope>
</reference>
<dbReference type="InterPro" id="IPR012340">
    <property type="entry name" value="NA-bd_OB-fold"/>
</dbReference>
<organism evidence="1">
    <name type="scientific">uncultured Caudovirales phage</name>
    <dbReference type="NCBI Taxonomy" id="2100421"/>
    <lineage>
        <taxon>Viruses</taxon>
        <taxon>Duplodnaviria</taxon>
        <taxon>Heunggongvirae</taxon>
        <taxon>Uroviricota</taxon>
        <taxon>Caudoviricetes</taxon>
        <taxon>Peduoviridae</taxon>
        <taxon>Maltschvirus</taxon>
        <taxon>Maltschvirus maltsch</taxon>
    </lineage>
</organism>
<protein>
    <submittedName>
        <fullName evidence="1">Uncharacterized protein</fullName>
    </submittedName>
</protein>